<dbReference type="Gramene" id="Kaladp0060s0405.1.v1.1">
    <property type="protein sequence ID" value="Kaladp0060s0405.1.v1.1"/>
    <property type="gene ID" value="Kaladp0060s0405.v1.1"/>
</dbReference>
<evidence type="ECO:0000313" key="4">
    <source>
        <dbReference type="Proteomes" id="UP000594263"/>
    </source>
</evidence>
<protein>
    <recommendedName>
        <fullName evidence="5">Ubiquitin-specific protease family C19-related protein</fullName>
    </recommendedName>
</protein>
<feature type="transmembrane region" description="Helical" evidence="2">
    <location>
        <begin position="163"/>
        <end position="184"/>
    </location>
</feature>
<dbReference type="InterPro" id="IPR040339">
    <property type="entry name" value="At1g16860-like"/>
</dbReference>
<evidence type="ECO:0000256" key="2">
    <source>
        <dbReference type="SAM" id="Phobius"/>
    </source>
</evidence>
<feature type="compositionally biased region" description="Basic and acidic residues" evidence="1">
    <location>
        <begin position="127"/>
        <end position="139"/>
    </location>
</feature>
<name>A0A7N0UEA4_KALFE</name>
<feature type="region of interest" description="Disordered" evidence="1">
    <location>
        <begin position="61"/>
        <end position="141"/>
    </location>
</feature>
<dbReference type="EnsemblPlants" id="Kaladp0060s0405.1.v1.1">
    <property type="protein sequence ID" value="Kaladp0060s0405.1.v1.1"/>
    <property type="gene ID" value="Kaladp0060s0405.v1.1"/>
</dbReference>
<dbReference type="AlphaFoldDB" id="A0A7N0UEA4"/>
<dbReference type="PANTHER" id="PTHR33709">
    <property type="entry name" value="OSJNBA0035M09.9 PROTEIN"/>
    <property type="match status" value="1"/>
</dbReference>
<evidence type="ECO:0008006" key="5">
    <source>
        <dbReference type="Google" id="ProtNLM"/>
    </source>
</evidence>
<keyword evidence="2" id="KW-0812">Transmembrane</keyword>
<evidence type="ECO:0000313" key="3">
    <source>
        <dbReference type="EnsemblPlants" id="Kaladp0060s0405.1.v1.1"/>
    </source>
</evidence>
<keyword evidence="2" id="KW-1133">Transmembrane helix</keyword>
<dbReference type="OMA" id="KAMVWAV"/>
<accession>A0A7N0UEA4</accession>
<feature type="compositionally biased region" description="Low complexity" evidence="1">
    <location>
        <begin position="74"/>
        <end position="99"/>
    </location>
</feature>
<feature type="region of interest" description="Disordered" evidence="1">
    <location>
        <begin position="1"/>
        <end position="40"/>
    </location>
</feature>
<evidence type="ECO:0000256" key="1">
    <source>
        <dbReference type="SAM" id="MobiDB-lite"/>
    </source>
</evidence>
<sequence>MGTRAPAHQLSNGLFVSGPPEQPQRDRTPTMWSRAVPYTGGDVKKSGELAKMFVIPAAASAAADPNTVPTVTTPSKLSRPLSSSRPNSGSVRSGSNSGSIVKKSTVSGPAALHPTGLITSGPLSGDQRVRRSGPMEDGGKSVLGPGAAHLVGEVKFRYALPKAVVWGLAVVLAAAVLGGVFVMVVLKKGFFPLAAAVGLAVLVVAFVVWNSIWGRRGLLGFVDGYPDAELRSAADGHYVKVTGVVTCGSVSLETSYQRVPRCVYTSSELFEYREWGGKSANPKHRAFTWGSRYSERYVTDFYISDFQSGLRALVKACHGAKVAVFVEASTVVDVPKDSKDHSPSFLQWLSGRSLSSDDRIMRLKEGYIKEGSTVSVMGTVRREDNVLMIVPPSEPVSTGCQWLCCLLPRTVENLILKCDDNQVDVIPV</sequence>
<proteinExistence type="predicted"/>
<dbReference type="Proteomes" id="UP000594263">
    <property type="component" value="Unplaced"/>
</dbReference>
<feature type="transmembrane region" description="Helical" evidence="2">
    <location>
        <begin position="190"/>
        <end position="209"/>
    </location>
</feature>
<keyword evidence="4" id="KW-1185">Reference proteome</keyword>
<organism evidence="3 4">
    <name type="scientific">Kalanchoe fedtschenkoi</name>
    <name type="common">Lavender scallops</name>
    <name type="synonym">South American air plant</name>
    <dbReference type="NCBI Taxonomy" id="63787"/>
    <lineage>
        <taxon>Eukaryota</taxon>
        <taxon>Viridiplantae</taxon>
        <taxon>Streptophyta</taxon>
        <taxon>Embryophyta</taxon>
        <taxon>Tracheophyta</taxon>
        <taxon>Spermatophyta</taxon>
        <taxon>Magnoliopsida</taxon>
        <taxon>eudicotyledons</taxon>
        <taxon>Gunneridae</taxon>
        <taxon>Pentapetalae</taxon>
        <taxon>Saxifragales</taxon>
        <taxon>Crassulaceae</taxon>
        <taxon>Kalanchoe</taxon>
    </lineage>
</organism>
<keyword evidence="2" id="KW-0472">Membrane</keyword>
<dbReference type="PANTHER" id="PTHR33709:SF17">
    <property type="entry name" value="UBIQUITIN-SPECIFIC PROTEASE FAMILY C19-RELATED PROTEIN"/>
    <property type="match status" value="1"/>
</dbReference>
<reference evidence="3" key="1">
    <citation type="submission" date="2021-01" db="UniProtKB">
        <authorList>
            <consortium name="EnsemblPlants"/>
        </authorList>
    </citation>
    <scope>IDENTIFICATION</scope>
</reference>